<dbReference type="EMBL" id="CP020661">
    <property type="protein sequence ID" value="ATF10065.1"/>
    <property type="molecule type" value="Genomic_DNA"/>
</dbReference>
<organism evidence="1 2">
    <name type="scientific">Candidatus Enterovibrio altilux</name>
    <dbReference type="NCBI Taxonomy" id="1927128"/>
    <lineage>
        <taxon>Bacteria</taxon>
        <taxon>Pseudomonadati</taxon>
        <taxon>Pseudomonadota</taxon>
        <taxon>Gammaproteobacteria</taxon>
        <taxon>Vibrionales</taxon>
        <taxon>Vibrionaceae</taxon>
        <taxon>Enterovibrio</taxon>
    </lineage>
</organism>
<evidence type="ECO:0000313" key="1">
    <source>
        <dbReference type="EMBL" id="ATF10065.1"/>
    </source>
</evidence>
<evidence type="ECO:0000313" key="2">
    <source>
        <dbReference type="Proteomes" id="UP000218160"/>
    </source>
</evidence>
<dbReference type="Proteomes" id="UP000218160">
    <property type="component" value="Plasmid pCC1"/>
</dbReference>
<name>A0A291BAQ7_9GAMM</name>
<geneLocation type="plasmid" evidence="2">
    <name>pcc1</name>
</geneLocation>
<keyword evidence="2" id="KW-1185">Reference proteome</keyword>
<accession>A0A291BAQ7</accession>
<reference evidence="2" key="1">
    <citation type="submission" date="2017-04" db="EMBL/GenBank/DDBJ databases">
        <title>Genome evolution of the luminous symbionts of deep sea anglerfish.</title>
        <authorList>
            <person name="Hendry T.A."/>
        </authorList>
    </citation>
    <scope>NUCLEOTIDE SEQUENCE [LARGE SCALE GENOMIC DNA]</scope>
    <source>
        <plasmid evidence="2">pcc1</plasmid>
    </source>
</reference>
<keyword evidence="1" id="KW-0614">Plasmid</keyword>
<gene>
    <name evidence="1" type="ORF">BTN50_1624</name>
</gene>
<sequence>MTIAVKKNLKTDLMNPYRPINGVENTCLTIKTIVMTTSLNA</sequence>
<protein>
    <submittedName>
        <fullName evidence="1">Uncharacterized protein</fullName>
    </submittedName>
</protein>
<dbReference type="KEGG" id="elux:BTN50_1624"/>
<dbReference type="AlphaFoldDB" id="A0A291BAQ7"/>
<proteinExistence type="predicted"/>